<dbReference type="SUPFAM" id="SSF51126">
    <property type="entry name" value="Pectin lyase-like"/>
    <property type="match status" value="1"/>
</dbReference>
<keyword evidence="5" id="KW-1185">Reference proteome</keyword>
<accession>A0A0A0RP94</accession>
<reference evidence="4 5" key="1">
    <citation type="submission" date="2014-07" db="EMBL/GenBank/DDBJ databases">
        <title>Complete Genome of Bacillus megaterium Myophage Moonbeam.</title>
        <authorList>
            <person name="Cadungog J.N."/>
            <person name="Khatemi B.E."/>
            <person name="Hernandez A.C."/>
            <person name="Everett G.F.K."/>
        </authorList>
    </citation>
    <scope>NUCLEOTIDE SEQUENCE [LARGE SCALE GENOMIC DNA]</scope>
</reference>
<dbReference type="EMBL" id="KM236246">
    <property type="protein sequence ID" value="AIW03449.1"/>
    <property type="molecule type" value="Genomic_DNA"/>
</dbReference>
<evidence type="ECO:0000313" key="5">
    <source>
        <dbReference type="Proteomes" id="UP000030207"/>
    </source>
</evidence>
<feature type="domain" description="Rhamnogalacturonase A/B/Epimerase-like pectate lyase" evidence="3">
    <location>
        <begin position="41"/>
        <end position="246"/>
    </location>
</feature>
<dbReference type="InterPro" id="IPR012334">
    <property type="entry name" value="Pectin_lyas_fold"/>
</dbReference>
<protein>
    <recommendedName>
        <fullName evidence="3">Rhamnogalacturonase A/B/Epimerase-like pectate lyase domain-containing protein</fullName>
    </recommendedName>
</protein>
<gene>
    <name evidence="4" type="ORF">CPT_Moonbeam51</name>
</gene>
<dbReference type="GO" id="GO:0044423">
    <property type="term" value="C:virion component"/>
    <property type="evidence" value="ECO:0007669"/>
    <property type="project" value="UniProtKB-KW"/>
</dbReference>
<dbReference type="Gene3D" id="2.160.20.10">
    <property type="entry name" value="Single-stranded right-handed beta-helix, Pectin lyase-like"/>
    <property type="match status" value="1"/>
</dbReference>
<organism evidence="4 5">
    <name type="scientific">Bacillus phage Moonbeam</name>
    <dbReference type="NCBI Taxonomy" id="1540091"/>
    <lineage>
        <taxon>Viruses</taxon>
        <taxon>Duplodnaviria</taxon>
        <taxon>Heunggongvirae</taxon>
        <taxon>Uroviricota</taxon>
        <taxon>Caudoviricetes</taxon>
        <taxon>Herelleviridae</taxon>
        <taxon>Bastillevirinae</taxon>
        <taxon>Moonbeamvirus</taxon>
        <taxon>Moonbeamvirus moonbeam</taxon>
    </lineage>
</organism>
<keyword evidence="2" id="KW-0946">Virion</keyword>
<dbReference type="SMART" id="SM00710">
    <property type="entry name" value="PbH1"/>
    <property type="match status" value="3"/>
</dbReference>
<dbReference type="GO" id="GO:0019058">
    <property type="term" value="P:viral life cycle"/>
    <property type="evidence" value="ECO:0007669"/>
    <property type="project" value="UniProtKB-ARBA"/>
</dbReference>
<evidence type="ECO:0000259" key="3">
    <source>
        <dbReference type="Pfam" id="PF12708"/>
    </source>
</evidence>
<evidence type="ECO:0000256" key="1">
    <source>
        <dbReference type="ARBA" id="ARBA00004328"/>
    </source>
</evidence>
<dbReference type="InterPro" id="IPR011050">
    <property type="entry name" value="Pectin_lyase_fold/virulence"/>
</dbReference>
<dbReference type="Pfam" id="PF12708">
    <property type="entry name" value="Pect-lyase_RHGA_epim"/>
    <property type="match status" value="1"/>
</dbReference>
<dbReference type="InterPro" id="IPR006626">
    <property type="entry name" value="PbH1"/>
</dbReference>
<comment type="subcellular location">
    <subcellularLocation>
        <location evidence="1">Virion</location>
    </subcellularLocation>
</comment>
<dbReference type="InterPro" id="IPR024535">
    <property type="entry name" value="RHGA/B-epi-like_pectate_lyase"/>
</dbReference>
<evidence type="ECO:0000256" key="2">
    <source>
        <dbReference type="ARBA" id="ARBA00022844"/>
    </source>
</evidence>
<dbReference type="RefSeq" id="YP_009151614.1">
    <property type="nucleotide sequence ID" value="NC_027374.1"/>
</dbReference>
<dbReference type="Proteomes" id="UP000030207">
    <property type="component" value="Segment"/>
</dbReference>
<sequence length="447" mass="48270">MGNIFRDNMYNDIDNPVEKIEVIGDKVDSYNDQINVLESVYINVKSFDAQGNNSTNDTKAIQDALYSLTSGQRLYFPKGTYLVTNLILPDVSFTIDAAPGAVIKKISGGSSAYLIASYNYLNNKNYVGAPVKVNNLTLDGDNLCDDVAILQTWNSVLDKVTVRNGARYGLHYTANTADGTLITSTAVNNRITNSWVHNNTVNNIHVTDTSRTKVSDMFIKDNYIYSSQIGVYLQTSAGTLFSGNHLYGHSDFDMQVSISSFAFQIVNNYFEGSIGSPKKVLYIQDFIANTSCIFASNTVAGEVRMYSGNAGSQFLSTGNNYRTVDGCIKNNWNIKVTVLSTGDRFESQRPLLAVDNNWALNASSNSQFIANGSTTNFFGDVRKLEGVITASNTILATVYGASAPATGTFSAGSICYNTAPVAGGKIGWICTAGGSPGTWKAFGAIDA</sequence>
<dbReference type="KEGG" id="vg:24608025"/>
<dbReference type="GeneID" id="24608025"/>
<dbReference type="GO" id="GO:0051701">
    <property type="term" value="P:biological process involved in interaction with host"/>
    <property type="evidence" value="ECO:0007669"/>
    <property type="project" value="UniProtKB-ARBA"/>
</dbReference>
<name>A0A0A0RP94_9CAUD</name>
<dbReference type="OrthoDB" id="40260at10239"/>
<proteinExistence type="predicted"/>
<evidence type="ECO:0000313" key="4">
    <source>
        <dbReference type="EMBL" id="AIW03449.1"/>
    </source>
</evidence>